<feature type="compositionally biased region" description="Basic and acidic residues" evidence="1">
    <location>
        <begin position="1"/>
        <end position="10"/>
    </location>
</feature>
<accession>A0AAD5V6T4</accession>
<feature type="region of interest" description="Disordered" evidence="1">
    <location>
        <begin position="1"/>
        <end position="29"/>
    </location>
</feature>
<gene>
    <name evidence="2" type="ORF">NLI96_g3420</name>
</gene>
<name>A0AAD5V6T4_9APHY</name>
<evidence type="ECO:0000313" key="3">
    <source>
        <dbReference type="Proteomes" id="UP001212997"/>
    </source>
</evidence>
<evidence type="ECO:0000313" key="2">
    <source>
        <dbReference type="EMBL" id="KAJ3487588.1"/>
    </source>
</evidence>
<proteinExistence type="predicted"/>
<organism evidence="2 3">
    <name type="scientific">Meripilus lineatus</name>
    <dbReference type="NCBI Taxonomy" id="2056292"/>
    <lineage>
        <taxon>Eukaryota</taxon>
        <taxon>Fungi</taxon>
        <taxon>Dikarya</taxon>
        <taxon>Basidiomycota</taxon>
        <taxon>Agaricomycotina</taxon>
        <taxon>Agaricomycetes</taxon>
        <taxon>Polyporales</taxon>
        <taxon>Meripilaceae</taxon>
        <taxon>Meripilus</taxon>
    </lineage>
</organism>
<keyword evidence="3" id="KW-1185">Reference proteome</keyword>
<feature type="compositionally biased region" description="Polar residues" evidence="1">
    <location>
        <begin position="11"/>
        <end position="20"/>
    </location>
</feature>
<reference evidence="2" key="1">
    <citation type="submission" date="2022-07" db="EMBL/GenBank/DDBJ databases">
        <title>Genome Sequence of Physisporinus lineatus.</title>
        <authorList>
            <person name="Buettner E."/>
        </authorList>
    </citation>
    <scope>NUCLEOTIDE SEQUENCE</scope>
    <source>
        <strain evidence="2">VT162</strain>
    </source>
</reference>
<comment type="caution">
    <text evidence="2">The sequence shown here is derived from an EMBL/GenBank/DDBJ whole genome shotgun (WGS) entry which is preliminary data.</text>
</comment>
<dbReference type="AlphaFoldDB" id="A0AAD5V6T4"/>
<sequence>MLESLRRSTEYFESSDTGQSEYPRRSSPGMLKSMLDTVSSRWSSSQCVQVTNLSIVKVLDHSPYLIPNIPPTPSYLLPSSVSLPSLAPLTTPNSFLSLILDLV</sequence>
<protein>
    <submittedName>
        <fullName evidence="2">Uncharacterized protein</fullName>
    </submittedName>
</protein>
<dbReference type="Proteomes" id="UP001212997">
    <property type="component" value="Unassembled WGS sequence"/>
</dbReference>
<dbReference type="EMBL" id="JANAWD010000087">
    <property type="protein sequence ID" value="KAJ3487588.1"/>
    <property type="molecule type" value="Genomic_DNA"/>
</dbReference>
<evidence type="ECO:0000256" key="1">
    <source>
        <dbReference type="SAM" id="MobiDB-lite"/>
    </source>
</evidence>